<evidence type="ECO:0000313" key="3">
    <source>
        <dbReference type="Proteomes" id="UP000251960"/>
    </source>
</evidence>
<protein>
    <recommendedName>
        <fullName evidence="4">Secreted protein</fullName>
    </recommendedName>
</protein>
<dbReference type="AlphaFoldDB" id="A0A3L6DTE6"/>
<evidence type="ECO:0000313" key="2">
    <source>
        <dbReference type="EMBL" id="PWZ10871.1"/>
    </source>
</evidence>
<keyword evidence="1" id="KW-0732">Signal</keyword>
<reference evidence="2 3" key="1">
    <citation type="journal article" date="2018" name="Nat. Genet.">
        <title>Extensive intraspecific gene order and gene structural variations between Mo17 and other maize genomes.</title>
        <authorList>
            <person name="Sun S."/>
            <person name="Zhou Y."/>
            <person name="Chen J."/>
            <person name="Shi J."/>
            <person name="Zhao H."/>
            <person name="Zhao H."/>
            <person name="Song W."/>
            <person name="Zhang M."/>
            <person name="Cui Y."/>
            <person name="Dong X."/>
            <person name="Liu H."/>
            <person name="Ma X."/>
            <person name="Jiao Y."/>
            <person name="Wang B."/>
            <person name="Wei X."/>
            <person name="Stein J.C."/>
            <person name="Glaubitz J.C."/>
            <person name="Lu F."/>
            <person name="Yu G."/>
            <person name="Liang C."/>
            <person name="Fengler K."/>
            <person name="Li B."/>
            <person name="Rafalski A."/>
            <person name="Schnable P.S."/>
            <person name="Ware D.H."/>
            <person name="Buckler E.S."/>
            <person name="Lai J."/>
        </authorList>
    </citation>
    <scope>NUCLEOTIDE SEQUENCE [LARGE SCALE GENOMIC DNA]</scope>
    <source>
        <strain evidence="3">cv. Missouri 17</strain>
        <tissue evidence="2">Seedling</tissue>
    </source>
</reference>
<gene>
    <name evidence="2" type="ORF">Zm00014a_026190</name>
</gene>
<dbReference type="Proteomes" id="UP000251960">
    <property type="component" value="Chromosome 8"/>
</dbReference>
<evidence type="ECO:0000256" key="1">
    <source>
        <dbReference type="SAM" id="SignalP"/>
    </source>
</evidence>
<feature type="signal peptide" evidence="1">
    <location>
        <begin position="1"/>
        <end position="21"/>
    </location>
</feature>
<comment type="caution">
    <text evidence="2">The sequence shown here is derived from an EMBL/GenBank/DDBJ whole genome shotgun (WGS) entry which is preliminary data.</text>
</comment>
<name>A0A3L6DTE6_MAIZE</name>
<proteinExistence type="predicted"/>
<accession>A0A3L6DTE6</accession>
<feature type="chain" id="PRO_5018277790" description="Secreted protein" evidence="1">
    <location>
        <begin position="22"/>
        <end position="86"/>
    </location>
</feature>
<dbReference type="EMBL" id="NCVQ01000009">
    <property type="protein sequence ID" value="PWZ10871.1"/>
    <property type="molecule type" value="Genomic_DNA"/>
</dbReference>
<organism evidence="2 3">
    <name type="scientific">Zea mays</name>
    <name type="common">Maize</name>
    <dbReference type="NCBI Taxonomy" id="4577"/>
    <lineage>
        <taxon>Eukaryota</taxon>
        <taxon>Viridiplantae</taxon>
        <taxon>Streptophyta</taxon>
        <taxon>Embryophyta</taxon>
        <taxon>Tracheophyta</taxon>
        <taxon>Spermatophyta</taxon>
        <taxon>Magnoliopsida</taxon>
        <taxon>Liliopsida</taxon>
        <taxon>Poales</taxon>
        <taxon>Poaceae</taxon>
        <taxon>PACMAD clade</taxon>
        <taxon>Panicoideae</taxon>
        <taxon>Andropogonodae</taxon>
        <taxon>Andropogoneae</taxon>
        <taxon>Tripsacinae</taxon>
        <taxon>Zea</taxon>
    </lineage>
</organism>
<sequence>MCRRCLLLVLLPIAEIRAVAAFEYALLTVSDPAIEAESATTSLAPESATTYVSYLVTSVRRVDLDQHRHSMRPQVCHAPAYPAPPR</sequence>
<evidence type="ECO:0008006" key="4">
    <source>
        <dbReference type="Google" id="ProtNLM"/>
    </source>
</evidence>